<gene>
    <name evidence="8 10" type="primary">tilS</name>
    <name evidence="10" type="ORF">CKN69_09275</name>
</gene>
<dbReference type="InterPro" id="IPR012094">
    <property type="entry name" value="tRNA_Ile_lys_synt"/>
</dbReference>
<comment type="subcellular location">
    <subcellularLocation>
        <location evidence="1 8">Cytoplasm</location>
    </subcellularLocation>
</comment>
<dbReference type="InterPro" id="IPR014729">
    <property type="entry name" value="Rossmann-like_a/b/a_fold"/>
</dbReference>
<evidence type="ECO:0000256" key="6">
    <source>
        <dbReference type="ARBA" id="ARBA00022840"/>
    </source>
</evidence>
<evidence type="ECO:0000256" key="2">
    <source>
        <dbReference type="ARBA" id="ARBA00022490"/>
    </source>
</evidence>
<comment type="function">
    <text evidence="8">Ligates lysine onto the cytidine present at position 34 of the AUA codon-specific tRNA(Ile) that contains the anticodon CAU, in an ATP-dependent manner. Cytidine is converted to lysidine, thus changing the amino acid specificity of the tRNA from methionine to isoleucine.</text>
</comment>
<comment type="catalytic activity">
    <reaction evidence="7 8">
        <text>cytidine(34) in tRNA(Ile2) + L-lysine + ATP = lysidine(34) in tRNA(Ile2) + AMP + diphosphate + H(+)</text>
        <dbReference type="Rhea" id="RHEA:43744"/>
        <dbReference type="Rhea" id="RHEA-COMP:10625"/>
        <dbReference type="Rhea" id="RHEA-COMP:10670"/>
        <dbReference type="ChEBI" id="CHEBI:15378"/>
        <dbReference type="ChEBI" id="CHEBI:30616"/>
        <dbReference type="ChEBI" id="CHEBI:32551"/>
        <dbReference type="ChEBI" id="CHEBI:33019"/>
        <dbReference type="ChEBI" id="CHEBI:82748"/>
        <dbReference type="ChEBI" id="CHEBI:83665"/>
        <dbReference type="ChEBI" id="CHEBI:456215"/>
        <dbReference type="EC" id="6.3.4.19"/>
    </reaction>
</comment>
<evidence type="ECO:0000256" key="5">
    <source>
        <dbReference type="ARBA" id="ARBA00022741"/>
    </source>
</evidence>
<keyword evidence="3 8" id="KW-0436">Ligase</keyword>
<dbReference type="PANTHER" id="PTHR43033">
    <property type="entry name" value="TRNA(ILE)-LYSIDINE SYNTHASE-RELATED"/>
    <property type="match status" value="1"/>
</dbReference>
<keyword evidence="6" id="KW-0067">ATP-binding</keyword>
<accession>A0A7Z8CXV6</accession>
<evidence type="ECO:0000256" key="3">
    <source>
        <dbReference type="ARBA" id="ARBA00022598"/>
    </source>
</evidence>
<dbReference type="SMART" id="SM00977">
    <property type="entry name" value="TilS_C"/>
    <property type="match status" value="1"/>
</dbReference>
<dbReference type="Pfam" id="PF01171">
    <property type="entry name" value="ATP_bind_3"/>
    <property type="match status" value="1"/>
</dbReference>
<keyword evidence="5" id="KW-0547">Nucleotide-binding</keyword>
<dbReference type="GO" id="GO:0006400">
    <property type="term" value="P:tRNA modification"/>
    <property type="evidence" value="ECO:0007669"/>
    <property type="project" value="UniProtKB-UniRule"/>
</dbReference>
<comment type="similarity">
    <text evidence="8">Belongs to the tRNA(Ile)-lysidine synthase family.</text>
</comment>
<dbReference type="PANTHER" id="PTHR43033:SF1">
    <property type="entry name" value="TRNA(ILE)-LYSIDINE SYNTHASE-RELATED"/>
    <property type="match status" value="1"/>
</dbReference>
<dbReference type="SUPFAM" id="SSF56037">
    <property type="entry name" value="PheT/TilS domain"/>
    <property type="match status" value="1"/>
</dbReference>
<comment type="caution">
    <text evidence="10">The sequence shown here is derived from an EMBL/GenBank/DDBJ whole genome shotgun (WGS) entry which is preliminary data.</text>
</comment>
<proteinExistence type="inferred from homology"/>
<dbReference type="Gene3D" id="3.40.50.620">
    <property type="entry name" value="HUPs"/>
    <property type="match status" value="1"/>
</dbReference>
<dbReference type="NCBIfam" id="TIGR02432">
    <property type="entry name" value="lysidine_TilS_N"/>
    <property type="match status" value="1"/>
</dbReference>
<dbReference type="InterPro" id="IPR012795">
    <property type="entry name" value="tRNA_Ile_lys_synt_N"/>
</dbReference>
<evidence type="ECO:0000256" key="1">
    <source>
        <dbReference type="ARBA" id="ARBA00004496"/>
    </source>
</evidence>
<dbReference type="Gene3D" id="3.30.465.60">
    <property type="match status" value="1"/>
</dbReference>
<evidence type="ECO:0000313" key="10">
    <source>
        <dbReference type="EMBL" id="TFJ25453.1"/>
    </source>
</evidence>
<organism evidence="10 11">
    <name type="scientific">Carnobacterium divergens</name>
    <name type="common">Lactobacillus divergens</name>
    <dbReference type="NCBI Taxonomy" id="2748"/>
    <lineage>
        <taxon>Bacteria</taxon>
        <taxon>Bacillati</taxon>
        <taxon>Bacillota</taxon>
        <taxon>Bacilli</taxon>
        <taxon>Lactobacillales</taxon>
        <taxon>Carnobacteriaceae</taxon>
        <taxon>Carnobacterium</taxon>
    </lineage>
</organism>
<dbReference type="Pfam" id="PF11734">
    <property type="entry name" value="TilS_C"/>
    <property type="match status" value="1"/>
</dbReference>
<reference evidence="10 11" key="1">
    <citation type="journal article" date="2018" name="Int. J. Food Microbiol.">
        <title>Growth of Carnobacterium spp. isolated from chilled vacuum-packaged meat under relevant acidic conditions.</title>
        <authorList>
            <person name="Zhang P."/>
            <person name="Badoni M."/>
            <person name="Ganzle M."/>
            <person name="Yang X."/>
        </authorList>
    </citation>
    <scope>NUCLEOTIDE SEQUENCE [LARGE SCALE GENOMIC DNA]</scope>
    <source>
        <strain evidence="10 11">B2</strain>
    </source>
</reference>
<dbReference type="InterPro" id="IPR011063">
    <property type="entry name" value="TilS/TtcA_N"/>
</dbReference>
<evidence type="ECO:0000313" key="11">
    <source>
        <dbReference type="Proteomes" id="UP000297938"/>
    </source>
</evidence>
<protein>
    <recommendedName>
        <fullName evidence="8">tRNA(Ile)-lysidine synthase</fullName>
        <ecNumber evidence="8">6.3.4.19</ecNumber>
    </recommendedName>
    <alternativeName>
        <fullName evidence="8">tRNA(Ile)-2-lysyl-cytidine synthase</fullName>
    </alternativeName>
    <alternativeName>
        <fullName evidence="8">tRNA(Ile)-lysidine synthetase</fullName>
    </alternativeName>
</protein>
<evidence type="ECO:0000256" key="8">
    <source>
        <dbReference type="HAMAP-Rule" id="MF_01161"/>
    </source>
</evidence>
<dbReference type="GO" id="GO:0005524">
    <property type="term" value="F:ATP binding"/>
    <property type="evidence" value="ECO:0007669"/>
    <property type="project" value="UniProtKB-KW"/>
</dbReference>
<feature type="domain" description="Lysidine-tRNA(Ile) synthetase C-terminal" evidence="9">
    <location>
        <begin position="398"/>
        <end position="474"/>
    </location>
</feature>
<evidence type="ECO:0000259" key="9">
    <source>
        <dbReference type="SMART" id="SM00977"/>
    </source>
</evidence>
<evidence type="ECO:0000256" key="4">
    <source>
        <dbReference type="ARBA" id="ARBA00022694"/>
    </source>
</evidence>
<dbReference type="AlphaFoldDB" id="A0A7Z8CXV6"/>
<keyword evidence="4 8" id="KW-0819">tRNA processing</keyword>
<dbReference type="HAMAP" id="MF_01161">
    <property type="entry name" value="tRNA_Ile_lys_synt"/>
    <property type="match status" value="1"/>
</dbReference>
<sequence length="489" mass="57351">MFIQKRRSLKGAMQMLESNFLSECYKQTFWKKNDRLLLAVSTGVDSMVLLDLIMKLPLKVKPWFAVAHVNHQLRNESQNEAAFLEAFCLDNGIPYFSTKWEKSEQPKTGTEAAARTFRYEFLKKTMTEEKISHLVTAHHGDDQAETILMRLVRGGHLESIAGIQTEREFSHKKLVRPLLAFTKGQLLEYSKNHQVFYFEDKTNLDDRYTRNRYRNHILPLLKKENPQVIQHFNDFSNDLQEILEIAQLQIMTSYQKVVKQESKGTWKLTISDFQQYPSSLRKQILNHFLQELLKQTTFSYQRNHLAKILKLIESQQPNGELHFSNQWYGIKSYDSFYVTNEKIISKSSFYSTELPLNSWVDLPNGERVGFFKTTDYKEKETPNQLVIYLNPASLELPLTIRHRLPGDKMSLKGKSKGHKKLKDILIDQKIPLEQRNQAYLIADNQKKIIWLIEYKESQLSIAKETDKIQYILVYDKNEGIEKEKTINAK</sequence>
<dbReference type="GO" id="GO:0032267">
    <property type="term" value="F:tRNA(Ile)-lysidine synthase activity"/>
    <property type="evidence" value="ECO:0007669"/>
    <property type="project" value="UniProtKB-EC"/>
</dbReference>
<dbReference type="GO" id="GO:0005737">
    <property type="term" value="C:cytoplasm"/>
    <property type="evidence" value="ECO:0007669"/>
    <property type="project" value="UniProtKB-SubCell"/>
</dbReference>
<dbReference type="NCBIfam" id="TIGR02433">
    <property type="entry name" value="lysidine_TilS_C"/>
    <property type="match status" value="1"/>
</dbReference>
<comment type="caution">
    <text evidence="8">Lacks conserved residue(s) required for the propagation of feature annotation.</text>
</comment>
<dbReference type="InterPro" id="IPR012796">
    <property type="entry name" value="Lysidine-tRNA-synth_C"/>
</dbReference>
<keyword evidence="2 8" id="KW-0963">Cytoplasm</keyword>
<dbReference type="CDD" id="cd01992">
    <property type="entry name" value="TilS_N"/>
    <property type="match status" value="1"/>
</dbReference>
<name>A0A7Z8CXV6_CARDV</name>
<dbReference type="EMBL" id="NRPP01000016">
    <property type="protein sequence ID" value="TFJ25453.1"/>
    <property type="molecule type" value="Genomic_DNA"/>
</dbReference>
<evidence type="ECO:0000256" key="7">
    <source>
        <dbReference type="ARBA" id="ARBA00048539"/>
    </source>
</evidence>
<dbReference type="EC" id="6.3.4.19" evidence="8"/>
<dbReference type="SUPFAM" id="SSF52402">
    <property type="entry name" value="Adenine nucleotide alpha hydrolases-like"/>
    <property type="match status" value="1"/>
</dbReference>
<dbReference type="Proteomes" id="UP000297938">
    <property type="component" value="Unassembled WGS sequence"/>
</dbReference>